<feature type="region of interest" description="Disordered" evidence="1">
    <location>
        <begin position="296"/>
        <end position="353"/>
    </location>
</feature>
<reference evidence="3" key="1">
    <citation type="submission" date="2025-08" db="UniProtKB">
        <authorList>
            <consortium name="RefSeq"/>
        </authorList>
    </citation>
    <scope>IDENTIFICATION</scope>
</reference>
<evidence type="ECO:0000256" key="1">
    <source>
        <dbReference type="SAM" id="MobiDB-lite"/>
    </source>
</evidence>
<keyword evidence="2" id="KW-1185">Reference proteome</keyword>
<dbReference type="Proteomes" id="UP000694888">
    <property type="component" value="Unplaced"/>
</dbReference>
<accession>A0ABM0JRD0</accession>
<gene>
    <name evidence="3" type="primary">LOC101852930</name>
</gene>
<evidence type="ECO:0000313" key="3">
    <source>
        <dbReference type="RefSeq" id="XP_005099745.1"/>
    </source>
</evidence>
<feature type="compositionally biased region" description="Polar residues" evidence="1">
    <location>
        <begin position="326"/>
        <end position="335"/>
    </location>
</feature>
<proteinExistence type="predicted"/>
<feature type="region of interest" description="Disordered" evidence="1">
    <location>
        <begin position="192"/>
        <end position="266"/>
    </location>
</feature>
<dbReference type="GeneID" id="101852930"/>
<dbReference type="RefSeq" id="XP_005099745.1">
    <property type="nucleotide sequence ID" value="XM_005099688.3"/>
</dbReference>
<feature type="compositionally biased region" description="Low complexity" evidence="1">
    <location>
        <begin position="239"/>
        <end position="262"/>
    </location>
</feature>
<protein>
    <submittedName>
        <fullName evidence="3">Uncharacterized protein LOC101852930</fullName>
    </submittedName>
</protein>
<name>A0ABM0JRD0_APLCA</name>
<sequence length="508" mass="53873">MTVDHSSLSKKKTCQKCALQGVHSPLHLFQLNDEEALWMCKNVDCTFMPSSNWESLVVKRSISEIPTPSSRRKFSSLSSRSSASSVNSVCSAPVLQVKSDLAFQSRSSTPALKHYRQGDRPGTSALSIAATGSSVSVSSVRKSIDSPVPAASEAVSEVKEHKSIIPVAPFLCGHAHIFSSFETKRIEDRRQGRVQQSFLPRSSSRSGVGKQLLPVRSRERGDPVSSSQSSRPAKRRGSSLDSDSQSSSSGSSYSRPSSPSGSCEVVRGKKVRKIVVTPDTLNKIVSGELKVQIAKAPGAKSSSVVLNPVGGKKQSSRLTPSGDIRVSSQGPTSQGDRLEEQARGGVAAPATTNGGFDFEVTPVGTLDALLKSQSAQQSLSSLQLPSVGAVQDPSQLKAHIEAINSHIQAINAALANSSSPLLIRPAEISRPVTSAGTKNKTSDPVSSDNFEQGTVQGEAFAESDCVDSDFNLQDLFGPSEGEGHADCVSTSMIHSDFVNFDGKEFLDM</sequence>
<feature type="compositionally biased region" description="Polar residues" evidence="1">
    <location>
        <begin position="193"/>
        <end position="206"/>
    </location>
</feature>
<organism evidence="2 3">
    <name type="scientific">Aplysia californica</name>
    <name type="common">California sea hare</name>
    <dbReference type="NCBI Taxonomy" id="6500"/>
    <lineage>
        <taxon>Eukaryota</taxon>
        <taxon>Metazoa</taxon>
        <taxon>Spiralia</taxon>
        <taxon>Lophotrochozoa</taxon>
        <taxon>Mollusca</taxon>
        <taxon>Gastropoda</taxon>
        <taxon>Heterobranchia</taxon>
        <taxon>Euthyneura</taxon>
        <taxon>Tectipleura</taxon>
        <taxon>Aplysiida</taxon>
        <taxon>Aplysioidea</taxon>
        <taxon>Aplysiidae</taxon>
        <taxon>Aplysia</taxon>
    </lineage>
</organism>
<evidence type="ECO:0000313" key="2">
    <source>
        <dbReference type="Proteomes" id="UP000694888"/>
    </source>
</evidence>